<dbReference type="InterPro" id="IPR041373">
    <property type="entry name" value="RT_RNaseH"/>
</dbReference>
<dbReference type="PANTHER" id="PTHR48475:SF2">
    <property type="entry name" value="RIBONUCLEASE H"/>
    <property type="match status" value="1"/>
</dbReference>
<keyword evidence="1" id="KW-0808">Transferase</keyword>
<keyword evidence="4" id="KW-0255">Endonuclease</keyword>
<evidence type="ECO:0000256" key="5">
    <source>
        <dbReference type="ARBA" id="ARBA00022801"/>
    </source>
</evidence>
<dbReference type="GO" id="GO:0003964">
    <property type="term" value="F:RNA-directed DNA polymerase activity"/>
    <property type="evidence" value="ECO:0007669"/>
    <property type="project" value="UniProtKB-KW"/>
</dbReference>
<dbReference type="InterPro" id="IPR043502">
    <property type="entry name" value="DNA/RNA_pol_sf"/>
</dbReference>
<proteinExistence type="predicted"/>
<keyword evidence="9" id="KW-1185">Reference proteome</keyword>
<sequence>MSLVLVREEGSTQLPIYYISNALLSVESRNTDMQKLVLSLIIASRRLRPYFQAHSIWVVINFPFKQVLQKPDALGRRMKWTVELSEFDISCKPKISKKG</sequence>
<dbReference type="GO" id="GO:0016787">
    <property type="term" value="F:hydrolase activity"/>
    <property type="evidence" value="ECO:0007669"/>
    <property type="project" value="UniProtKB-KW"/>
</dbReference>
<reference evidence="8" key="1">
    <citation type="submission" date="2023-05" db="EMBL/GenBank/DDBJ databases">
        <authorList>
            <person name="Huff M."/>
        </authorList>
    </citation>
    <scope>NUCLEOTIDE SEQUENCE</scope>
</reference>
<dbReference type="SUPFAM" id="SSF56672">
    <property type="entry name" value="DNA/RNA polymerases"/>
    <property type="match status" value="1"/>
</dbReference>
<dbReference type="Proteomes" id="UP000834106">
    <property type="component" value="Chromosome 18"/>
</dbReference>
<evidence type="ECO:0000313" key="8">
    <source>
        <dbReference type="EMBL" id="CAI9782192.1"/>
    </source>
</evidence>
<evidence type="ECO:0000256" key="2">
    <source>
        <dbReference type="ARBA" id="ARBA00022695"/>
    </source>
</evidence>
<evidence type="ECO:0000313" key="9">
    <source>
        <dbReference type="Proteomes" id="UP000834106"/>
    </source>
</evidence>
<keyword evidence="2" id="KW-0548">Nucleotidyltransferase</keyword>
<feature type="domain" description="Reverse transcriptase RNase H-like" evidence="7">
    <location>
        <begin position="3"/>
        <end position="87"/>
    </location>
</feature>
<evidence type="ECO:0000259" key="7">
    <source>
        <dbReference type="Pfam" id="PF17917"/>
    </source>
</evidence>
<keyword evidence="5" id="KW-0378">Hydrolase</keyword>
<evidence type="ECO:0000256" key="6">
    <source>
        <dbReference type="ARBA" id="ARBA00022918"/>
    </source>
</evidence>
<dbReference type="AlphaFoldDB" id="A0AAD2A630"/>
<dbReference type="Pfam" id="PF17917">
    <property type="entry name" value="RT_RNaseH"/>
    <property type="match status" value="1"/>
</dbReference>
<evidence type="ECO:0000256" key="1">
    <source>
        <dbReference type="ARBA" id="ARBA00022679"/>
    </source>
</evidence>
<organism evidence="8 9">
    <name type="scientific">Fraxinus pennsylvanica</name>
    <dbReference type="NCBI Taxonomy" id="56036"/>
    <lineage>
        <taxon>Eukaryota</taxon>
        <taxon>Viridiplantae</taxon>
        <taxon>Streptophyta</taxon>
        <taxon>Embryophyta</taxon>
        <taxon>Tracheophyta</taxon>
        <taxon>Spermatophyta</taxon>
        <taxon>Magnoliopsida</taxon>
        <taxon>eudicotyledons</taxon>
        <taxon>Gunneridae</taxon>
        <taxon>Pentapetalae</taxon>
        <taxon>asterids</taxon>
        <taxon>lamiids</taxon>
        <taxon>Lamiales</taxon>
        <taxon>Oleaceae</taxon>
        <taxon>Oleeae</taxon>
        <taxon>Fraxinus</taxon>
    </lineage>
</organism>
<keyword evidence="3" id="KW-0540">Nuclease</keyword>
<gene>
    <name evidence="8" type="ORF">FPE_LOCUS29622</name>
</gene>
<protein>
    <recommendedName>
        <fullName evidence="7">Reverse transcriptase RNase H-like domain-containing protein</fullName>
    </recommendedName>
</protein>
<keyword evidence="6" id="KW-0695">RNA-directed DNA polymerase</keyword>
<dbReference type="PANTHER" id="PTHR48475">
    <property type="entry name" value="RIBONUCLEASE H"/>
    <property type="match status" value="1"/>
</dbReference>
<dbReference type="GO" id="GO:0004519">
    <property type="term" value="F:endonuclease activity"/>
    <property type="evidence" value="ECO:0007669"/>
    <property type="project" value="UniProtKB-KW"/>
</dbReference>
<evidence type="ECO:0000256" key="4">
    <source>
        <dbReference type="ARBA" id="ARBA00022759"/>
    </source>
</evidence>
<accession>A0AAD2A630</accession>
<evidence type="ECO:0000256" key="3">
    <source>
        <dbReference type="ARBA" id="ARBA00022722"/>
    </source>
</evidence>
<dbReference type="EMBL" id="OU503053">
    <property type="protein sequence ID" value="CAI9782192.1"/>
    <property type="molecule type" value="Genomic_DNA"/>
</dbReference>
<name>A0AAD2A630_9LAMI</name>